<name>A0A1G4T4V0_9HYPH</name>
<dbReference type="PANTHER" id="PTHR47485:SF1">
    <property type="entry name" value="THYLAKOID LUMENAL 17.4 KDA PROTEIN, CHLOROPLASTIC"/>
    <property type="match status" value="1"/>
</dbReference>
<evidence type="ECO:0000313" key="3">
    <source>
        <dbReference type="Proteomes" id="UP000199542"/>
    </source>
</evidence>
<dbReference type="AlphaFoldDB" id="A0A1G4T4V0"/>
<keyword evidence="1" id="KW-0677">Repeat</keyword>
<gene>
    <name evidence="2" type="ORF">SAMN02927900_04658</name>
</gene>
<dbReference type="InterPro" id="IPR001646">
    <property type="entry name" value="5peptide_repeat"/>
</dbReference>
<accession>A0A1G4T4V0</accession>
<proteinExistence type="predicted"/>
<dbReference type="PANTHER" id="PTHR47485">
    <property type="entry name" value="THYLAKOID LUMENAL 17.4 KDA PROTEIN, CHLOROPLASTIC"/>
    <property type="match status" value="1"/>
</dbReference>
<dbReference type="SUPFAM" id="SSF141571">
    <property type="entry name" value="Pentapeptide repeat-like"/>
    <property type="match status" value="1"/>
</dbReference>
<evidence type="ECO:0000313" key="2">
    <source>
        <dbReference type="EMBL" id="SCW76423.1"/>
    </source>
</evidence>
<dbReference type="Pfam" id="PF13599">
    <property type="entry name" value="Pentapeptide_4"/>
    <property type="match status" value="1"/>
</dbReference>
<reference evidence="2 3" key="1">
    <citation type="submission" date="2016-10" db="EMBL/GenBank/DDBJ databases">
        <authorList>
            <person name="de Groot N.N."/>
        </authorList>
    </citation>
    <scope>NUCLEOTIDE SEQUENCE [LARGE SCALE GENOMIC DNA]</scope>
    <source>
        <strain evidence="2 3">CGMCC 1.3401</strain>
    </source>
</reference>
<organism evidence="2 3">
    <name type="scientific">Rhizobium mongolense subsp. loessense</name>
    <dbReference type="NCBI Taxonomy" id="158890"/>
    <lineage>
        <taxon>Bacteria</taxon>
        <taxon>Pseudomonadati</taxon>
        <taxon>Pseudomonadota</taxon>
        <taxon>Alphaproteobacteria</taxon>
        <taxon>Hyphomicrobiales</taxon>
        <taxon>Rhizobiaceae</taxon>
        <taxon>Rhizobium/Agrobacterium group</taxon>
        <taxon>Rhizobium</taxon>
    </lineage>
</organism>
<dbReference type="Gene3D" id="2.160.20.80">
    <property type="entry name" value="E3 ubiquitin-protein ligase SopA"/>
    <property type="match status" value="1"/>
</dbReference>
<evidence type="ECO:0000256" key="1">
    <source>
        <dbReference type="ARBA" id="ARBA00022737"/>
    </source>
</evidence>
<dbReference type="Proteomes" id="UP000199542">
    <property type="component" value="Unassembled WGS sequence"/>
</dbReference>
<dbReference type="Pfam" id="PF00805">
    <property type="entry name" value="Pentapeptide"/>
    <property type="match status" value="1"/>
</dbReference>
<sequence>MSCPGLPLLPGGADRGWDMKNLSRIARSGLMVALVAAAAVVSGGRVMAADCHDTPNAGVDWSECTKKNLMLEGSDFEKASLAGTDLSQTSLKNANLASANLEKATLIRAWLEGAKADGARFDKIEAYRVVFQNASAQRASFISAELQRADFTGAQLSGANFEKAELGRATFETAVLTGARFALANLSRADLSGASFEGSIDFDRAFMFLTRIEGLDLSAATGLQQSQIELACGDTSTKLPSGLTMPKNWPCATD</sequence>
<dbReference type="EMBL" id="FMTM01000008">
    <property type="protein sequence ID" value="SCW76423.1"/>
    <property type="molecule type" value="Genomic_DNA"/>
</dbReference>
<protein>
    <submittedName>
        <fullName evidence="2">Uncharacterized protein YjbI, contains pentapeptide repeats</fullName>
    </submittedName>
</protein>